<proteinExistence type="inferred from homology"/>
<evidence type="ECO:0000256" key="1">
    <source>
        <dbReference type="ARBA" id="ARBA00008520"/>
    </source>
</evidence>
<sequence length="420" mass="43638">MKVNRRTAAAITAGGVILATTLAGCSAGDNGNGGGAQTDASSSLTVWVDANRIEEMQEIAAKFEEDKGIEVELVEKEYGDVMRNDFIQQVPTGEGPDVMVGGHDWLGQLVQNGVVAPLELGDTVDDFSEVGLRAMSYEGVTYGLPVSLENIALVRNTALADSTPASWDELIAAGQAVVASGAAQYPVLVQSDPVDSDPYHLYPIQASYGAPLFGISEDGSYDPDQLLIGAEGGNDFAAKLVEWGANGVINTSITGDIARDEFAAGKSPYMLSGPWNLPAFQEAGIDYAIEAIPQAGPEAPTPFVGVQGFFVSSESDNALAANEFVVNYLGSEEAQLALYEAGGRPPARISAFEIAAADNPDVGAFGEVGLTGVPMPAIPEMGAVWDNWGSTQSALVNGTAGDPTEAWQAMAGRIQAAIDG</sequence>
<dbReference type="GO" id="GO:1901982">
    <property type="term" value="F:maltose binding"/>
    <property type="evidence" value="ECO:0007669"/>
    <property type="project" value="TreeGrafter"/>
</dbReference>
<accession>A0A371NPN0</accession>
<dbReference type="PRINTS" id="PR00181">
    <property type="entry name" value="MALTOSEBP"/>
</dbReference>
<dbReference type="SUPFAM" id="SSF53850">
    <property type="entry name" value="Periplasmic binding protein-like II"/>
    <property type="match status" value="1"/>
</dbReference>
<dbReference type="CDD" id="cd13586">
    <property type="entry name" value="PBP2_Maltose_binding_like"/>
    <property type="match status" value="1"/>
</dbReference>
<dbReference type="RefSeq" id="WP_116243659.1">
    <property type="nucleotide sequence ID" value="NZ_QUAB01000048.1"/>
</dbReference>
<keyword evidence="4" id="KW-0732">Signal</keyword>
<dbReference type="OrthoDB" id="9766758at2"/>
<keyword evidence="2" id="KW-0813">Transport</keyword>
<gene>
    <name evidence="5" type="ORF">DY023_17775</name>
</gene>
<evidence type="ECO:0000313" key="5">
    <source>
        <dbReference type="EMBL" id="REJ04143.1"/>
    </source>
</evidence>
<comment type="similarity">
    <text evidence="1">Belongs to the bacterial solute-binding protein 1 family.</text>
</comment>
<protein>
    <submittedName>
        <fullName evidence="5">Maltose ABC transporter substrate-binding protein</fullName>
    </submittedName>
</protein>
<reference evidence="5 6" key="1">
    <citation type="submission" date="2018-08" db="EMBL/GenBank/DDBJ databases">
        <title>Isolation, diversity and antifungal activity of Actinobacteria from cow dung.</title>
        <authorList>
            <person name="Ling L."/>
        </authorList>
    </citation>
    <scope>NUCLEOTIDE SEQUENCE [LARGE SCALE GENOMIC DNA]</scope>
    <source>
        <strain evidence="5 6">NEAU-LLE</strain>
    </source>
</reference>
<keyword evidence="6" id="KW-1185">Reference proteome</keyword>
<dbReference type="Gene3D" id="3.40.190.10">
    <property type="entry name" value="Periplasmic binding protein-like II"/>
    <property type="match status" value="2"/>
</dbReference>
<name>A0A371NPN0_9MICO</name>
<dbReference type="Pfam" id="PF13416">
    <property type="entry name" value="SBP_bac_8"/>
    <property type="match status" value="1"/>
</dbReference>
<organism evidence="5 6">
    <name type="scientific">Microbacterium bovistercoris</name>
    <dbReference type="NCBI Taxonomy" id="2293570"/>
    <lineage>
        <taxon>Bacteria</taxon>
        <taxon>Bacillati</taxon>
        <taxon>Actinomycetota</taxon>
        <taxon>Actinomycetes</taxon>
        <taxon>Micrococcales</taxon>
        <taxon>Microbacteriaceae</taxon>
        <taxon>Microbacterium</taxon>
    </lineage>
</organism>
<dbReference type="InterPro" id="IPR006059">
    <property type="entry name" value="SBP"/>
</dbReference>
<dbReference type="GO" id="GO:0015768">
    <property type="term" value="P:maltose transport"/>
    <property type="evidence" value="ECO:0007669"/>
    <property type="project" value="TreeGrafter"/>
</dbReference>
<evidence type="ECO:0000256" key="4">
    <source>
        <dbReference type="ARBA" id="ARBA00022729"/>
    </source>
</evidence>
<evidence type="ECO:0000256" key="2">
    <source>
        <dbReference type="ARBA" id="ARBA00022448"/>
    </source>
</evidence>
<dbReference type="GO" id="GO:0055052">
    <property type="term" value="C:ATP-binding cassette (ABC) transporter complex, substrate-binding subunit-containing"/>
    <property type="evidence" value="ECO:0007669"/>
    <property type="project" value="TreeGrafter"/>
</dbReference>
<dbReference type="AlphaFoldDB" id="A0A371NPN0"/>
<dbReference type="GO" id="GO:0042956">
    <property type="term" value="P:maltodextrin transmembrane transport"/>
    <property type="evidence" value="ECO:0007669"/>
    <property type="project" value="TreeGrafter"/>
</dbReference>
<dbReference type="PROSITE" id="PS51257">
    <property type="entry name" value="PROKAR_LIPOPROTEIN"/>
    <property type="match status" value="1"/>
</dbReference>
<dbReference type="PANTHER" id="PTHR30061:SF50">
    <property type="entry name" value="MALTOSE_MALTODEXTRIN-BINDING PERIPLASMIC PROTEIN"/>
    <property type="match status" value="1"/>
</dbReference>
<dbReference type="PANTHER" id="PTHR30061">
    <property type="entry name" value="MALTOSE-BINDING PERIPLASMIC PROTEIN"/>
    <property type="match status" value="1"/>
</dbReference>
<dbReference type="GO" id="GO:0015144">
    <property type="term" value="F:carbohydrate transmembrane transporter activity"/>
    <property type="evidence" value="ECO:0007669"/>
    <property type="project" value="InterPro"/>
</dbReference>
<evidence type="ECO:0000313" key="6">
    <source>
        <dbReference type="Proteomes" id="UP000262172"/>
    </source>
</evidence>
<keyword evidence="3" id="KW-0762">Sugar transport</keyword>
<evidence type="ECO:0000256" key="3">
    <source>
        <dbReference type="ARBA" id="ARBA00022597"/>
    </source>
</evidence>
<dbReference type="InterPro" id="IPR006060">
    <property type="entry name" value="Maltose/Cyclodextrin-bd"/>
</dbReference>
<dbReference type="EMBL" id="QUAB01000048">
    <property type="protein sequence ID" value="REJ04143.1"/>
    <property type="molecule type" value="Genomic_DNA"/>
</dbReference>
<comment type="caution">
    <text evidence="5">The sequence shown here is derived from an EMBL/GenBank/DDBJ whole genome shotgun (WGS) entry which is preliminary data.</text>
</comment>
<dbReference type="Proteomes" id="UP000262172">
    <property type="component" value="Unassembled WGS sequence"/>
</dbReference>